<organism evidence="2 3">
    <name type="scientific">Acacia crassicarpa</name>
    <name type="common">northern wattle</name>
    <dbReference type="NCBI Taxonomy" id="499986"/>
    <lineage>
        <taxon>Eukaryota</taxon>
        <taxon>Viridiplantae</taxon>
        <taxon>Streptophyta</taxon>
        <taxon>Embryophyta</taxon>
        <taxon>Tracheophyta</taxon>
        <taxon>Spermatophyta</taxon>
        <taxon>Magnoliopsida</taxon>
        <taxon>eudicotyledons</taxon>
        <taxon>Gunneridae</taxon>
        <taxon>Pentapetalae</taxon>
        <taxon>rosids</taxon>
        <taxon>fabids</taxon>
        <taxon>Fabales</taxon>
        <taxon>Fabaceae</taxon>
        <taxon>Caesalpinioideae</taxon>
        <taxon>mimosoid clade</taxon>
        <taxon>Acacieae</taxon>
        <taxon>Acacia</taxon>
    </lineage>
</organism>
<reference evidence="2" key="1">
    <citation type="submission" date="2023-10" db="EMBL/GenBank/DDBJ databases">
        <title>Chromosome-level genome of the transformable northern wattle, Acacia crassicarpa.</title>
        <authorList>
            <person name="Massaro I."/>
            <person name="Sinha N.R."/>
            <person name="Poethig S."/>
            <person name="Leichty A.R."/>
        </authorList>
    </citation>
    <scope>NUCLEOTIDE SEQUENCE</scope>
    <source>
        <strain evidence="2">Acra3RX</strain>
        <tissue evidence="2">Leaf</tissue>
    </source>
</reference>
<dbReference type="PANTHER" id="PTHR33647:SF5">
    <property type="entry name" value="OS01G0793900 PROTEIN"/>
    <property type="match status" value="1"/>
</dbReference>
<evidence type="ECO:0000313" key="2">
    <source>
        <dbReference type="EMBL" id="KAK4275461.1"/>
    </source>
</evidence>
<sequence length="117" mass="13301">MGNCLKPQSSEKRVYDDAEFDDGEDWSWATPSPAAERGSEGGYSTKNAGDFSGKITEVKIKISKKQLEQLLSKMEVKDLRVDQVMSQLMSHRGRHGYEVHQHQRPWRPALQSIPEVN</sequence>
<accession>A0AAE1JUQ6</accession>
<dbReference type="PANTHER" id="PTHR33647">
    <property type="entry name" value="OS01G0793900 PROTEIN"/>
    <property type="match status" value="1"/>
</dbReference>
<feature type="region of interest" description="Disordered" evidence="1">
    <location>
        <begin position="93"/>
        <end position="117"/>
    </location>
</feature>
<dbReference type="Proteomes" id="UP001293593">
    <property type="component" value="Unassembled WGS sequence"/>
</dbReference>
<protein>
    <submittedName>
        <fullName evidence="2">Uncharacterized protein</fullName>
    </submittedName>
</protein>
<gene>
    <name evidence="2" type="ORF">QN277_018540</name>
</gene>
<name>A0AAE1JUQ6_9FABA</name>
<feature type="region of interest" description="Disordered" evidence="1">
    <location>
        <begin position="1"/>
        <end position="50"/>
    </location>
</feature>
<evidence type="ECO:0000256" key="1">
    <source>
        <dbReference type="SAM" id="MobiDB-lite"/>
    </source>
</evidence>
<comment type="caution">
    <text evidence="2">The sequence shown here is derived from an EMBL/GenBank/DDBJ whole genome shotgun (WGS) entry which is preliminary data.</text>
</comment>
<dbReference type="EMBL" id="JAWXYG010000004">
    <property type="protein sequence ID" value="KAK4275461.1"/>
    <property type="molecule type" value="Genomic_DNA"/>
</dbReference>
<keyword evidence="3" id="KW-1185">Reference proteome</keyword>
<proteinExistence type="predicted"/>
<dbReference type="AlphaFoldDB" id="A0AAE1JUQ6"/>
<evidence type="ECO:0000313" key="3">
    <source>
        <dbReference type="Proteomes" id="UP001293593"/>
    </source>
</evidence>